<dbReference type="InterPro" id="IPR013783">
    <property type="entry name" value="Ig-like_fold"/>
</dbReference>
<protein>
    <submittedName>
        <fullName evidence="3">Right-handed parallel beta-helix repeat-containing protein</fullName>
    </submittedName>
</protein>
<gene>
    <name evidence="3" type="ORF">EI291_22385</name>
</gene>
<dbReference type="InterPro" id="IPR039448">
    <property type="entry name" value="Beta_helix"/>
</dbReference>
<keyword evidence="1" id="KW-0732">Signal</keyword>
<dbReference type="Gene3D" id="2.60.40.10">
    <property type="entry name" value="Immunoglobulins"/>
    <property type="match status" value="1"/>
</dbReference>
<dbReference type="EMBL" id="RWIT01000028">
    <property type="protein sequence ID" value="RSK43074.1"/>
    <property type="molecule type" value="Genomic_DNA"/>
</dbReference>
<dbReference type="RefSeq" id="WP_148103449.1">
    <property type="nucleotide sequence ID" value="NZ_RWIT01000028.1"/>
</dbReference>
<dbReference type="OrthoDB" id="642696at2"/>
<proteinExistence type="predicted"/>
<dbReference type="SUPFAM" id="SSF51126">
    <property type="entry name" value="Pectin lyase-like"/>
    <property type="match status" value="1"/>
</dbReference>
<dbReference type="InterPro" id="IPR006626">
    <property type="entry name" value="PbH1"/>
</dbReference>
<reference evidence="3 4" key="1">
    <citation type="submission" date="2018-12" db="EMBL/GenBank/DDBJ databases">
        <authorList>
            <person name="Feng G."/>
            <person name="Zhu H."/>
        </authorList>
    </citation>
    <scope>NUCLEOTIDE SEQUENCE [LARGE SCALE GENOMIC DNA]</scope>
    <source>
        <strain evidence="3 4">KCTC 12533</strain>
    </source>
</reference>
<keyword evidence="4" id="KW-1185">Reference proteome</keyword>
<feature type="signal peptide" evidence="1">
    <location>
        <begin position="1"/>
        <end position="22"/>
    </location>
</feature>
<organism evidence="3 4">
    <name type="scientific">Hymenobacter rigui</name>
    <dbReference type="NCBI Taxonomy" id="334424"/>
    <lineage>
        <taxon>Bacteria</taxon>
        <taxon>Pseudomonadati</taxon>
        <taxon>Bacteroidota</taxon>
        <taxon>Cytophagia</taxon>
        <taxon>Cytophagales</taxon>
        <taxon>Hymenobacteraceae</taxon>
        <taxon>Hymenobacter</taxon>
    </lineage>
</organism>
<dbReference type="Proteomes" id="UP000273500">
    <property type="component" value="Unassembled WGS sequence"/>
</dbReference>
<feature type="non-terminal residue" evidence="3">
    <location>
        <position position="787"/>
    </location>
</feature>
<evidence type="ECO:0000313" key="4">
    <source>
        <dbReference type="Proteomes" id="UP000273500"/>
    </source>
</evidence>
<dbReference type="AlphaFoldDB" id="A0A428K988"/>
<name>A0A428K988_9BACT</name>
<dbReference type="Gene3D" id="2.160.20.10">
    <property type="entry name" value="Single-stranded right-handed beta-helix, Pectin lyase-like"/>
    <property type="match status" value="1"/>
</dbReference>
<evidence type="ECO:0000259" key="2">
    <source>
        <dbReference type="Pfam" id="PF13229"/>
    </source>
</evidence>
<dbReference type="Pfam" id="PF13229">
    <property type="entry name" value="Beta_helix"/>
    <property type="match status" value="1"/>
</dbReference>
<dbReference type="SMART" id="SM00710">
    <property type="entry name" value="PbH1"/>
    <property type="match status" value="5"/>
</dbReference>
<dbReference type="SUPFAM" id="SSF117074">
    <property type="entry name" value="Hypothetical protein PA1324"/>
    <property type="match status" value="1"/>
</dbReference>
<accession>A0A428K988</accession>
<feature type="chain" id="PRO_5019170567" evidence="1">
    <location>
        <begin position="23"/>
        <end position="787"/>
    </location>
</feature>
<dbReference type="InterPro" id="IPR011050">
    <property type="entry name" value="Pectin_lyase_fold/virulence"/>
</dbReference>
<feature type="domain" description="Right handed beta helix" evidence="2">
    <location>
        <begin position="582"/>
        <end position="701"/>
    </location>
</feature>
<evidence type="ECO:0000256" key="1">
    <source>
        <dbReference type="SAM" id="SignalP"/>
    </source>
</evidence>
<sequence length="787" mass="78826">MTSHLRLFFLAGLLAAPALGRAQSISGTLFEDLNYGGGAGRSLTAANTALAGSAVPLTAPATVELYTSAGTYISSTTTSTTAGSLGQYSFTGLAAGSYIVRVVSATVRSTRPGSAAGLLPVQTYVVRNGAADVNRVGGETPSQADGPANSASGVVLQIQGLNPNGGDNTAFVDLVQVRNSSNQVVAGAVANDNFETPSLGNGAAYNPTGAQWSFVGSSGIAANGSAFNSTAPSGGGTQVAFLQGGGSVQQSLPLAAGTYTIRFVSTQRPVNNASSQTVQVLVNGSPVGQIQPANGSYSTFTSSAFTVSTGNLSTFAAQSVAPVTVSSTAVTGLDFGFNFDVITNTNDAGQGSLRQFVLNANALDNTTLRQQGRAPRRETSLFMIPDGQAHPGLRAGLADQLTGSTGQRVAQFSPASALPSITGPGTVLDGTTQTTLVGNSNTVLLGTGGTVGTDALALSQVSGPEVELAVTLTGGTALTLAADSSTLRGFSVHGAASGVQASGNGLLLEGNALGITPTAVGLPATARTSGVALTLNAPTATVQNNLIGYAGGSGLRYLGARTTTGVVIRNNEFVQNGQVSAGADGISIGDNGSAVGPLLIEGNLISLSNSSGIQLEIGRLSNNLIRNNTISGNGTGGTNSRLEGSGIHYLARTGTVNSTNTDLITRNVITRNQSSGIVLNYGQRNVQISQNALFLNGDGSIAGAAGLLSIDFTGPNGRVGGDANYGQGDGVTGNDGLLDVAGTPTSQIPPYRQANGGIDYPVITNISKDSNNRLRVQGYVGSAAGQP</sequence>
<comment type="caution">
    <text evidence="3">The sequence shown here is derived from an EMBL/GenBank/DDBJ whole genome shotgun (WGS) entry which is preliminary data.</text>
</comment>
<dbReference type="InterPro" id="IPR012334">
    <property type="entry name" value="Pectin_lyas_fold"/>
</dbReference>
<evidence type="ECO:0000313" key="3">
    <source>
        <dbReference type="EMBL" id="RSK43074.1"/>
    </source>
</evidence>